<organism evidence="1 2">
    <name type="scientific">bacterium (Candidatus Ratteibacteria) CG23_combo_of_CG06-09_8_20_14_all_48_7</name>
    <dbReference type="NCBI Taxonomy" id="2014292"/>
    <lineage>
        <taxon>Bacteria</taxon>
        <taxon>Candidatus Ratteibacteria</taxon>
    </lineage>
</organism>
<proteinExistence type="predicted"/>
<dbReference type="AlphaFoldDB" id="A0A2G9YBU7"/>
<feature type="non-terminal residue" evidence="1">
    <location>
        <position position="45"/>
    </location>
</feature>
<comment type="caution">
    <text evidence="1">The sequence shown here is derived from an EMBL/GenBank/DDBJ whole genome shotgun (WGS) entry which is preliminary data.</text>
</comment>
<evidence type="ECO:0000313" key="2">
    <source>
        <dbReference type="Proteomes" id="UP000230392"/>
    </source>
</evidence>
<gene>
    <name evidence="1" type="ORF">COX46_04585</name>
</gene>
<reference evidence="1 2" key="1">
    <citation type="submission" date="2017-09" db="EMBL/GenBank/DDBJ databases">
        <title>Depth-based differentiation of microbial function through sediment-hosted aquifers and enrichment of novel symbionts in the deep terrestrial subsurface.</title>
        <authorList>
            <person name="Probst A.J."/>
            <person name="Ladd B."/>
            <person name="Jarett J.K."/>
            <person name="Geller-Mcgrath D.E."/>
            <person name="Sieber C.M."/>
            <person name="Emerson J.B."/>
            <person name="Anantharaman K."/>
            <person name="Thomas B.C."/>
            <person name="Malmstrom R."/>
            <person name="Stieglmeier M."/>
            <person name="Klingl A."/>
            <person name="Woyke T."/>
            <person name="Ryan C.M."/>
            <person name="Banfield J.F."/>
        </authorList>
    </citation>
    <scope>NUCLEOTIDE SEQUENCE [LARGE SCALE GENOMIC DNA]</scope>
    <source>
        <strain evidence="1">CG23_combo_of_CG06-09_8_20_14_all_48_7</strain>
    </source>
</reference>
<protein>
    <submittedName>
        <fullName evidence="1">DUF91 domain-containing protein</fullName>
    </submittedName>
</protein>
<accession>A0A2G9YBU7</accession>
<dbReference type="EMBL" id="PCRF01000224">
    <property type="protein sequence ID" value="PIP16011.1"/>
    <property type="molecule type" value="Genomic_DNA"/>
</dbReference>
<evidence type="ECO:0000313" key="1">
    <source>
        <dbReference type="EMBL" id="PIP16011.1"/>
    </source>
</evidence>
<name>A0A2G9YBU7_9BACT</name>
<sequence>MTTHIFIVDSTTFKLHLEYLFAGTGAKDNKIDFNNSSNTSLHATT</sequence>
<dbReference type="Proteomes" id="UP000230392">
    <property type="component" value="Unassembled WGS sequence"/>
</dbReference>